<accession>A0A0N0VE90</accession>
<keyword evidence="3" id="KW-0966">Cell projection</keyword>
<sequence length="612" mass="67819">MSRSAIIPPVYPNRDAQDVENHRVTAAVADLAENSLGIADNFATYAEGRLPPLGHNAERLTAAVQELFARYQHERPAGWEETRFLAECAQRVTPAQLEEIYARPTLDVEAVTKALRELEHADLTRGRYLVMRDNLTALNPHCGARTVVHVPEALTALHDIQHVDPAEEIKDELAEMDVQRVHCAAEVKEAQNVYDAARASEDVVAVERAHRHLIAAQYEYVVCYAKRLHFLNETESGGEVVHFADRLEKIRQDAEDGVKEFSEDKEALRDALQADMDKCKEAGTQEAAAHDAARTAFEDQKKAMGDNLNALIERKLQLIEEIEQRAAELRDVMERQRAVTQDVAEAVKAEAERVTAHDEFVQIADQHERRLQKCLDYCADCAPVVQEMEAYVRNMVPKLPCDASEKALNDIIDRETAGFLEAYRAFVFSCGDLTVKKTHRLDTLERQARLAQHNRDSAMDSLDPNYEQYRGELAEVLAQAQAVEGVINALHATQDAGEQVFESVEDIVLSSCARAGDTFVHPLQEFGHESVAARTRFVDHSSKYVEGEEQEVSLKRAQIANAKALVAKEQQALERAVAAAAARGESGAAAITAAPTKESAAAPSTPPAQIEL</sequence>
<dbReference type="InterPro" id="IPR053120">
    <property type="entry name" value="PFR_Component"/>
</dbReference>
<dbReference type="RefSeq" id="XP_015656141.1">
    <property type="nucleotide sequence ID" value="XM_015805528.1"/>
</dbReference>
<dbReference type="Proteomes" id="UP000037923">
    <property type="component" value="Unassembled WGS sequence"/>
</dbReference>
<reference evidence="3 4" key="1">
    <citation type="submission" date="2015-07" db="EMBL/GenBank/DDBJ databases">
        <title>High-quality genome of monoxenous trypanosomatid Leptomonas pyrrhocoris.</title>
        <authorList>
            <person name="Flegontov P."/>
            <person name="Butenko A."/>
            <person name="Firsov S."/>
            <person name="Vlcek C."/>
            <person name="Logacheva M.D."/>
            <person name="Field M."/>
            <person name="Filatov D."/>
            <person name="Flegontova O."/>
            <person name="Gerasimov E."/>
            <person name="Jackson A.P."/>
            <person name="Kelly S."/>
            <person name="Opperdoes F."/>
            <person name="O'Reilly A."/>
            <person name="Votypka J."/>
            <person name="Yurchenko V."/>
            <person name="Lukes J."/>
        </authorList>
    </citation>
    <scope>NUCLEOTIDE SEQUENCE [LARGE SCALE GENOMIC DNA]</scope>
    <source>
        <strain evidence="3">H10</strain>
    </source>
</reference>
<keyword evidence="4" id="KW-1185">Reference proteome</keyword>
<dbReference type="OMA" id="RTRFVNR"/>
<dbReference type="GeneID" id="26907315"/>
<protein>
    <submittedName>
        <fullName evidence="3">Putative mitochondrial paraflagellar rod component</fullName>
    </submittedName>
</protein>
<dbReference type="Pfam" id="PF05149">
    <property type="entry name" value="Flagellar_rod"/>
    <property type="match status" value="1"/>
</dbReference>
<comment type="caution">
    <text evidence="3">The sequence shown here is derived from an EMBL/GenBank/DDBJ whole genome shotgun (WGS) entry which is preliminary data.</text>
</comment>
<dbReference type="OrthoDB" id="271677at2759"/>
<dbReference type="InterPro" id="IPR007824">
    <property type="entry name" value="Flagellar_rod"/>
</dbReference>
<evidence type="ECO:0000313" key="3">
    <source>
        <dbReference type="EMBL" id="KPA77702.1"/>
    </source>
</evidence>
<dbReference type="GO" id="GO:0031514">
    <property type="term" value="C:motile cilium"/>
    <property type="evidence" value="ECO:0007669"/>
    <property type="project" value="InterPro"/>
</dbReference>
<keyword evidence="1" id="KW-0175">Coiled coil</keyword>
<evidence type="ECO:0000256" key="2">
    <source>
        <dbReference type="SAM" id="MobiDB-lite"/>
    </source>
</evidence>
<dbReference type="RefSeq" id="XP_015656142.1">
    <property type="nucleotide sequence ID" value="XM_015805529.1"/>
</dbReference>
<proteinExistence type="predicted"/>
<feature type="coiled-coil region" evidence="1">
    <location>
        <begin position="244"/>
        <end position="339"/>
    </location>
</feature>
<evidence type="ECO:0000313" key="4">
    <source>
        <dbReference type="Proteomes" id="UP000037923"/>
    </source>
</evidence>
<dbReference type="AlphaFoldDB" id="A0A0N0VE90"/>
<dbReference type="VEuPathDB" id="TriTrypDB:LpyrH10_16_2110"/>
<evidence type="ECO:0000256" key="1">
    <source>
        <dbReference type="SAM" id="Coils"/>
    </source>
</evidence>
<gene>
    <name evidence="3" type="ORF">ABB37_07029</name>
</gene>
<dbReference type="EMBL" id="LGTL01000016">
    <property type="protein sequence ID" value="KPA77702.1"/>
    <property type="molecule type" value="Genomic_DNA"/>
</dbReference>
<name>A0A0N0VE90_LEPPY</name>
<dbReference type="EMBL" id="LGTL01000016">
    <property type="protein sequence ID" value="KPA77703.1"/>
    <property type="molecule type" value="Genomic_DNA"/>
</dbReference>
<feature type="region of interest" description="Disordered" evidence="2">
    <location>
        <begin position="587"/>
        <end position="612"/>
    </location>
</feature>
<keyword evidence="3" id="KW-0969">Cilium</keyword>
<organism evidence="3 4">
    <name type="scientific">Leptomonas pyrrhocoris</name>
    <name type="common">Firebug parasite</name>
    <dbReference type="NCBI Taxonomy" id="157538"/>
    <lineage>
        <taxon>Eukaryota</taxon>
        <taxon>Discoba</taxon>
        <taxon>Euglenozoa</taxon>
        <taxon>Kinetoplastea</taxon>
        <taxon>Metakinetoplastina</taxon>
        <taxon>Trypanosomatida</taxon>
        <taxon>Trypanosomatidae</taxon>
        <taxon>Leishmaniinae</taxon>
        <taxon>Leptomonas</taxon>
    </lineage>
</organism>
<feature type="compositionally biased region" description="Low complexity" evidence="2">
    <location>
        <begin position="587"/>
        <end position="603"/>
    </location>
</feature>
<keyword evidence="3" id="KW-0282">Flagellum</keyword>
<dbReference type="PANTHER" id="PTHR34732">
    <property type="entry name" value="69 KDA PARAFLAGELLAR ROD PROTEIN-RELATED"/>
    <property type="match status" value="1"/>
</dbReference>
<dbReference type="PANTHER" id="PTHR34732:SF4">
    <property type="entry name" value="ROD COMPONENT, PUTATIVE-RELATED"/>
    <property type="match status" value="1"/>
</dbReference>
<dbReference type="GO" id="GO:0005516">
    <property type="term" value="F:calmodulin binding"/>
    <property type="evidence" value="ECO:0007669"/>
    <property type="project" value="InterPro"/>
</dbReference>